<dbReference type="Ensembl" id="ENSLLTT00000004085.1">
    <property type="protein sequence ID" value="ENSLLTP00000003920.1"/>
    <property type="gene ID" value="ENSLLTG00000002939.1"/>
</dbReference>
<dbReference type="AlphaFoldDB" id="A0A8C5RIC9"/>
<feature type="transmembrane region" description="Helical" evidence="1">
    <location>
        <begin position="55"/>
        <end position="74"/>
    </location>
</feature>
<evidence type="ECO:0000313" key="3">
    <source>
        <dbReference type="Proteomes" id="UP000694406"/>
    </source>
</evidence>
<keyword evidence="1" id="KW-0472">Membrane</keyword>
<feature type="transmembrane region" description="Helical" evidence="1">
    <location>
        <begin position="12"/>
        <end position="35"/>
    </location>
</feature>
<organism evidence="2 3">
    <name type="scientific">Laticauda laticaudata</name>
    <name type="common">Blue-ringed sea krait</name>
    <name type="synonym">Blue-lipped sea krait</name>
    <dbReference type="NCBI Taxonomy" id="8630"/>
    <lineage>
        <taxon>Eukaryota</taxon>
        <taxon>Metazoa</taxon>
        <taxon>Chordata</taxon>
        <taxon>Craniata</taxon>
        <taxon>Vertebrata</taxon>
        <taxon>Euteleostomi</taxon>
        <taxon>Lepidosauria</taxon>
        <taxon>Squamata</taxon>
        <taxon>Bifurcata</taxon>
        <taxon>Unidentata</taxon>
        <taxon>Episquamata</taxon>
        <taxon>Toxicofera</taxon>
        <taxon>Serpentes</taxon>
        <taxon>Colubroidea</taxon>
        <taxon>Elapidae</taxon>
        <taxon>Laticaudinae</taxon>
        <taxon>Laticauda</taxon>
    </lineage>
</organism>
<keyword evidence="1" id="KW-0812">Transmembrane</keyword>
<keyword evidence="1" id="KW-1133">Transmembrane helix</keyword>
<evidence type="ECO:0000256" key="1">
    <source>
        <dbReference type="SAM" id="Phobius"/>
    </source>
</evidence>
<sequence>AALPEPLVWRFWILLHVCLSAIIGKICMFFFPGTVKNYLLKHREKSGMGDNNPTFIYENWGPTFFSFSYLLFVLKVKWKRLEDEAFQGSSAPNTPVADLNGKMHRILDFMHGK</sequence>
<proteinExistence type="predicted"/>
<dbReference type="InterPro" id="IPR000643">
    <property type="entry name" value="Iodothyronine_deiodinase"/>
</dbReference>
<dbReference type="Proteomes" id="UP000694406">
    <property type="component" value="Unplaced"/>
</dbReference>
<evidence type="ECO:0000313" key="2">
    <source>
        <dbReference type="Ensembl" id="ENSLLTP00000003920.1"/>
    </source>
</evidence>
<evidence type="ECO:0008006" key="4">
    <source>
        <dbReference type="Google" id="ProtNLM"/>
    </source>
</evidence>
<dbReference type="Pfam" id="PF00837">
    <property type="entry name" value="T4_deiodinase"/>
    <property type="match status" value="1"/>
</dbReference>
<dbReference type="GO" id="GO:0004800">
    <property type="term" value="F:thyroxine 5'-deiodinase activity"/>
    <property type="evidence" value="ECO:0007669"/>
    <property type="project" value="InterPro"/>
</dbReference>
<keyword evidence="3" id="KW-1185">Reference proteome</keyword>
<dbReference type="GeneTree" id="ENSGT00940000154482"/>
<reference evidence="2" key="1">
    <citation type="submission" date="2025-08" db="UniProtKB">
        <authorList>
            <consortium name="Ensembl"/>
        </authorList>
    </citation>
    <scope>IDENTIFICATION</scope>
</reference>
<protein>
    <recommendedName>
        <fullName evidence="4">Iodothyronine deiodinase</fullName>
    </recommendedName>
</protein>
<name>A0A8C5RIC9_LATLA</name>
<reference evidence="2" key="2">
    <citation type="submission" date="2025-09" db="UniProtKB">
        <authorList>
            <consortium name="Ensembl"/>
        </authorList>
    </citation>
    <scope>IDENTIFICATION</scope>
</reference>
<accession>A0A8C5RIC9</accession>